<dbReference type="Proteomes" id="UP000030651">
    <property type="component" value="Unassembled WGS sequence"/>
</dbReference>
<accession>W3XEZ8</accession>
<dbReference type="GO" id="GO:0005802">
    <property type="term" value="C:trans-Golgi network"/>
    <property type="evidence" value="ECO:0007669"/>
    <property type="project" value="TreeGrafter"/>
</dbReference>
<evidence type="ECO:0000256" key="9">
    <source>
        <dbReference type="SAM" id="MobiDB-lite"/>
    </source>
</evidence>
<gene>
    <name evidence="11" type="ORF">PFICI_05873</name>
</gene>
<dbReference type="PANTHER" id="PTHR12952">
    <property type="entry name" value="SYS1"/>
    <property type="match status" value="1"/>
</dbReference>
<comment type="similarity">
    <text evidence="2">Belongs to the SYS1 family.</text>
</comment>
<dbReference type="KEGG" id="pfy:PFICI_05873"/>
<keyword evidence="8 10" id="KW-0472">Membrane</keyword>
<evidence type="ECO:0000256" key="3">
    <source>
        <dbReference type="ARBA" id="ARBA00022448"/>
    </source>
</evidence>
<protein>
    <recommendedName>
        <fullName evidence="13">Protein SYS1</fullName>
    </recommendedName>
</protein>
<dbReference type="GeneID" id="19270886"/>
<keyword evidence="5" id="KW-0653">Protein transport</keyword>
<comment type="subcellular location">
    <subcellularLocation>
        <location evidence="1">Golgi apparatus membrane</location>
        <topology evidence="1">Multi-pass membrane protein</topology>
    </subcellularLocation>
</comment>
<sequence>MARRRKPPRSGAIAELPPLRIAGQIAALQAIYYAAALVLMLFMSLVAGTGFSLDLVFGWGSLRGDTTQGWLVGFVWLCCAGAVVIGLVALIARSKLIPDFALTLHFIHLVVVYLYTGLLPRFAMWWITMGVSSAATVALGVYGCRWRELRPISFGGTARSNNEQSAAENGLADGGSAAGDEEMGFSRGRGRGRGRDGAGEYEMVGLKPEDR</sequence>
<dbReference type="GO" id="GO:0005829">
    <property type="term" value="C:cytosol"/>
    <property type="evidence" value="ECO:0007669"/>
    <property type="project" value="GOC"/>
</dbReference>
<organism evidence="11 12">
    <name type="scientific">Pestalotiopsis fici (strain W106-1 / CGMCC3.15140)</name>
    <dbReference type="NCBI Taxonomy" id="1229662"/>
    <lineage>
        <taxon>Eukaryota</taxon>
        <taxon>Fungi</taxon>
        <taxon>Dikarya</taxon>
        <taxon>Ascomycota</taxon>
        <taxon>Pezizomycotina</taxon>
        <taxon>Sordariomycetes</taxon>
        <taxon>Xylariomycetidae</taxon>
        <taxon>Amphisphaeriales</taxon>
        <taxon>Sporocadaceae</taxon>
        <taxon>Pestalotiopsis</taxon>
    </lineage>
</organism>
<keyword evidence="6 10" id="KW-1133">Transmembrane helix</keyword>
<feature type="transmembrane region" description="Helical" evidence="10">
    <location>
        <begin position="30"/>
        <end position="51"/>
    </location>
</feature>
<dbReference type="GO" id="GO:0043001">
    <property type="term" value="P:Golgi to plasma membrane protein transport"/>
    <property type="evidence" value="ECO:0007669"/>
    <property type="project" value="TreeGrafter"/>
</dbReference>
<feature type="transmembrane region" description="Helical" evidence="10">
    <location>
        <begin position="99"/>
        <end position="116"/>
    </location>
</feature>
<name>W3XEZ8_PESFW</name>
<evidence type="ECO:0000313" key="12">
    <source>
        <dbReference type="Proteomes" id="UP000030651"/>
    </source>
</evidence>
<dbReference type="eggNOG" id="KOG4697">
    <property type="taxonomic scope" value="Eukaryota"/>
</dbReference>
<evidence type="ECO:0000256" key="7">
    <source>
        <dbReference type="ARBA" id="ARBA00023034"/>
    </source>
</evidence>
<keyword evidence="12" id="KW-1185">Reference proteome</keyword>
<dbReference type="GO" id="GO:0000139">
    <property type="term" value="C:Golgi membrane"/>
    <property type="evidence" value="ECO:0007669"/>
    <property type="project" value="UniProtKB-SubCell"/>
</dbReference>
<evidence type="ECO:0000256" key="6">
    <source>
        <dbReference type="ARBA" id="ARBA00022989"/>
    </source>
</evidence>
<dbReference type="GO" id="GO:0034067">
    <property type="term" value="P:protein localization to Golgi apparatus"/>
    <property type="evidence" value="ECO:0007669"/>
    <property type="project" value="TreeGrafter"/>
</dbReference>
<evidence type="ECO:0000256" key="5">
    <source>
        <dbReference type="ARBA" id="ARBA00022927"/>
    </source>
</evidence>
<evidence type="ECO:0000313" key="11">
    <source>
        <dbReference type="EMBL" id="ETS83997.1"/>
    </source>
</evidence>
<dbReference type="FunCoup" id="W3XEZ8">
    <property type="interactions" value="246"/>
</dbReference>
<evidence type="ECO:0000256" key="8">
    <source>
        <dbReference type="ARBA" id="ARBA00023136"/>
    </source>
</evidence>
<dbReference type="GO" id="GO:0006895">
    <property type="term" value="P:Golgi to endosome transport"/>
    <property type="evidence" value="ECO:0007669"/>
    <property type="project" value="TreeGrafter"/>
</dbReference>
<feature type="region of interest" description="Disordered" evidence="9">
    <location>
        <begin position="165"/>
        <end position="211"/>
    </location>
</feature>
<evidence type="ECO:0000256" key="10">
    <source>
        <dbReference type="SAM" id="Phobius"/>
    </source>
</evidence>
<evidence type="ECO:0000256" key="2">
    <source>
        <dbReference type="ARBA" id="ARBA00008160"/>
    </source>
</evidence>
<evidence type="ECO:0000256" key="4">
    <source>
        <dbReference type="ARBA" id="ARBA00022692"/>
    </source>
</evidence>
<proteinExistence type="inferred from homology"/>
<dbReference type="OMA" id="EYEMVGM"/>
<dbReference type="AlphaFoldDB" id="W3XEZ8"/>
<feature type="transmembrane region" description="Helical" evidence="10">
    <location>
        <begin position="71"/>
        <end position="92"/>
    </location>
</feature>
<dbReference type="PANTHER" id="PTHR12952:SF0">
    <property type="entry name" value="PROTEIN SYS1 HOMOLOG"/>
    <property type="match status" value="1"/>
</dbReference>
<evidence type="ECO:0000256" key="1">
    <source>
        <dbReference type="ARBA" id="ARBA00004653"/>
    </source>
</evidence>
<reference evidence="12" key="1">
    <citation type="journal article" date="2015" name="BMC Genomics">
        <title>Genomic and transcriptomic analysis of the endophytic fungus Pestalotiopsis fici reveals its lifestyle and high potential for synthesis of natural products.</title>
        <authorList>
            <person name="Wang X."/>
            <person name="Zhang X."/>
            <person name="Liu L."/>
            <person name="Xiang M."/>
            <person name="Wang W."/>
            <person name="Sun X."/>
            <person name="Che Y."/>
            <person name="Guo L."/>
            <person name="Liu G."/>
            <person name="Guo L."/>
            <person name="Wang C."/>
            <person name="Yin W.B."/>
            <person name="Stadler M."/>
            <person name="Zhang X."/>
            <person name="Liu X."/>
        </authorList>
    </citation>
    <scope>NUCLEOTIDE SEQUENCE [LARGE SCALE GENOMIC DNA]</scope>
    <source>
        <strain evidence="12">W106-1 / CGMCC3.15140</strain>
    </source>
</reference>
<dbReference type="RefSeq" id="XP_007832645.1">
    <property type="nucleotide sequence ID" value="XM_007834454.1"/>
</dbReference>
<dbReference type="OrthoDB" id="542931at2759"/>
<dbReference type="Pfam" id="PF09801">
    <property type="entry name" value="SYS1"/>
    <property type="match status" value="1"/>
</dbReference>
<dbReference type="STRING" id="1229662.W3XEZ8"/>
<keyword evidence="3" id="KW-0813">Transport</keyword>
<keyword evidence="7" id="KW-0333">Golgi apparatus</keyword>
<evidence type="ECO:0008006" key="13">
    <source>
        <dbReference type="Google" id="ProtNLM"/>
    </source>
</evidence>
<dbReference type="EMBL" id="KI912111">
    <property type="protein sequence ID" value="ETS83997.1"/>
    <property type="molecule type" value="Genomic_DNA"/>
</dbReference>
<dbReference type="HOGENOM" id="CLU_081382_0_0_1"/>
<keyword evidence="4 10" id="KW-0812">Transmembrane</keyword>
<dbReference type="InParanoid" id="W3XEZ8"/>
<feature type="transmembrane region" description="Helical" evidence="10">
    <location>
        <begin position="122"/>
        <end position="144"/>
    </location>
</feature>
<dbReference type="InterPro" id="IPR019185">
    <property type="entry name" value="Integral_membrane_SYS1-rel"/>
</dbReference>